<evidence type="ECO:0000256" key="10">
    <source>
        <dbReference type="ARBA" id="ARBA00023136"/>
    </source>
</evidence>
<keyword evidence="6" id="KW-0808">Transferase</keyword>
<evidence type="ECO:0000313" key="15">
    <source>
        <dbReference type="Proteomes" id="UP000521872"/>
    </source>
</evidence>
<feature type="transmembrane region" description="Helical" evidence="13">
    <location>
        <begin position="452"/>
        <end position="473"/>
    </location>
</feature>
<evidence type="ECO:0000256" key="12">
    <source>
        <dbReference type="SAM" id="MobiDB-lite"/>
    </source>
</evidence>
<feature type="transmembrane region" description="Helical" evidence="13">
    <location>
        <begin position="635"/>
        <end position="659"/>
    </location>
</feature>
<dbReference type="GO" id="GO:0032049">
    <property type="term" value="P:cardiolipin biosynthetic process"/>
    <property type="evidence" value="ECO:0007669"/>
    <property type="project" value="InterPro"/>
</dbReference>
<feature type="compositionally biased region" description="Polar residues" evidence="12">
    <location>
        <begin position="101"/>
        <end position="126"/>
    </location>
</feature>
<comment type="caution">
    <text evidence="14">The sequence shown here is derived from an EMBL/GenBank/DDBJ whole genome shotgun (WGS) entry which is preliminary data.</text>
</comment>
<evidence type="ECO:0000313" key="14">
    <source>
        <dbReference type="EMBL" id="KAF4617884.1"/>
    </source>
</evidence>
<evidence type="ECO:0000256" key="7">
    <source>
        <dbReference type="ARBA" id="ARBA00022692"/>
    </source>
</evidence>
<feature type="region of interest" description="Disordered" evidence="12">
    <location>
        <begin position="94"/>
        <end position="145"/>
    </location>
</feature>
<dbReference type="Proteomes" id="UP000521872">
    <property type="component" value="Unassembled WGS sequence"/>
</dbReference>
<feature type="transmembrane region" description="Helical" evidence="13">
    <location>
        <begin position="479"/>
        <end position="499"/>
    </location>
</feature>
<dbReference type="PANTHER" id="PTHR12413:SF1">
    <property type="entry name" value="DOLICHYL PYROPHOSPHATE MAN9GLCNAC2 ALPHA-1,3-GLUCOSYLTRANSFERASE"/>
    <property type="match status" value="1"/>
</dbReference>
<evidence type="ECO:0000256" key="9">
    <source>
        <dbReference type="ARBA" id="ARBA00022989"/>
    </source>
</evidence>
<evidence type="ECO:0000256" key="4">
    <source>
        <dbReference type="ARBA" id="ARBA00011937"/>
    </source>
</evidence>
<name>A0A8H4QUT7_9AGAR</name>
<dbReference type="GO" id="GO:0042281">
    <property type="term" value="F:dolichyl pyrophosphate Man9GlcNAc2 alpha-1,3-glucosyltransferase activity"/>
    <property type="evidence" value="ECO:0007669"/>
    <property type="project" value="UniProtKB-EC"/>
</dbReference>
<keyword evidence="8" id="KW-0256">Endoplasmic reticulum</keyword>
<dbReference type="PANTHER" id="PTHR12413">
    <property type="entry name" value="DOLICHYL GLYCOSYLTRANSFERASE"/>
    <property type="match status" value="1"/>
</dbReference>
<evidence type="ECO:0000256" key="1">
    <source>
        <dbReference type="ARBA" id="ARBA00004477"/>
    </source>
</evidence>
<keyword evidence="5" id="KW-0328">Glycosyltransferase</keyword>
<reference evidence="14 15" key="1">
    <citation type="submission" date="2019-12" db="EMBL/GenBank/DDBJ databases">
        <authorList>
            <person name="Floudas D."/>
            <person name="Bentzer J."/>
            <person name="Ahren D."/>
            <person name="Johansson T."/>
            <person name="Persson P."/>
            <person name="Tunlid A."/>
        </authorList>
    </citation>
    <scope>NUCLEOTIDE SEQUENCE [LARGE SCALE GENOMIC DNA]</scope>
    <source>
        <strain evidence="14 15">CBS 102.39</strain>
    </source>
</reference>
<gene>
    <name evidence="14" type="ORF">D9613_005929</name>
</gene>
<evidence type="ECO:0000256" key="6">
    <source>
        <dbReference type="ARBA" id="ARBA00022679"/>
    </source>
</evidence>
<feature type="transmembrane region" description="Helical" evidence="13">
    <location>
        <begin position="258"/>
        <end position="279"/>
    </location>
</feature>
<protein>
    <recommendedName>
        <fullName evidence="4">dolichyl-P-Glc:Man9GlcNAc2-PP-dolichol alpha-1,3-glucosyltransferase</fullName>
        <ecNumber evidence="4">2.4.1.267</ecNumber>
    </recommendedName>
    <alternativeName>
        <fullName evidence="11">Dol-P-Glc:Man(9)GlcNAc(2)-PP-Dol alpha-1,3-glucosyltransferase</fullName>
    </alternativeName>
</protein>
<feature type="transmembrane region" description="Helical" evidence="13">
    <location>
        <begin position="551"/>
        <end position="572"/>
    </location>
</feature>
<dbReference type="Pfam" id="PF03155">
    <property type="entry name" value="Alg6_Alg8"/>
    <property type="match status" value="1"/>
</dbReference>
<evidence type="ECO:0000256" key="3">
    <source>
        <dbReference type="ARBA" id="ARBA00008715"/>
    </source>
</evidence>
<dbReference type="UniPathway" id="UPA00378"/>
<accession>A0A8H4QUT7</accession>
<feature type="transmembrane region" description="Helical" evidence="13">
    <location>
        <begin position="395"/>
        <end position="414"/>
    </location>
</feature>
<dbReference type="GO" id="GO:0016024">
    <property type="term" value="P:CDP-diacylglycerol biosynthetic process"/>
    <property type="evidence" value="ECO:0007669"/>
    <property type="project" value="UniProtKB-UniPathway"/>
</dbReference>
<dbReference type="Pfam" id="PF09139">
    <property type="entry name" value="Tam41_Mmp37"/>
    <property type="match status" value="1"/>
</dbReference>
<feature type="compositionally biased region" description="Low complexity" evidence="12">
    <location>
        <begin position="184"/>
        <end position="198"/>
    </location>
</feature>
<dbReference type="GO" id="GO:0004605">
    <property type="term" value="F:phosphatidate cytidylyltransferase activity"/>
    <property type="evidence" value="ECO:0007669"/>
    <property type="project" value="InterPro"/>
</dbReference>
<dbReference type="EMBL" id="JAACJL010000030">
    <property type="protein sequence ID" value="KAF4617884.1"/>
    <property type="molecule type" value="Genomic_DNA"/>
</dbReference>
<keyword evidence="9 13" id="KW-1133">Transmembrane helix</keyword>
<dbReference type="UniPathway" id="UPA00557">
    <property type="reaction ID" value="UER00614"/>
</dbReference>
<feature type="transmembrane region" description="Helical" evidence="13">
    <location>
        <begin position="708"/>
        <end position="730"/>
    </location>
</feature>
<keyword evidence="7 13" id="KW-0812">Transmembrane</keyword>
<dbReference type="InterPro" id="IPR015222">
    <property type="entry name" value="Tam41"/>
</dbReference>
<evidence type="ECO:0000256" key="2">
    <source>
        <dbReference type="ARBA" id="ARBA00004922"/>
    </source>
</evidence>
<dbReference type="GO" id="GO:0005789">
    <property type="term" value="C:endoplasmic reticulum membrane"/>
    <property type="evidence" value="ECO:0007669"/>
    <property type="project" value="UniProtKB-SubCell"/>
</dbReference>
<evidence type="ECO:0000256" key="8">
    <source>
        <dbReference type="ARBA" id="ARBA00022824"/>
    </source>
</evidence>
<feature type="transmembrane region" description="Helical" evidence="13">
    <location>
        <begin position="359"/>
        <end position="383"/>
    </location>
</feature>
<feature type="transmembrane region" description="Helical" evidence="13">
    <location>
        <begin position="420"/>
        <end position="445"/>
    </location>
</feature>
<feature type="region of interest" description="Disordered" evidence="12">
    <location>
        <begin position="829"/>
        <end position="867"/>
    </location>
</feature>
<feature type="compositionally biased region" description="Low complexity" evidence="12">
    <location>
        <begin position="831"/>
        <end position="841"/>
    </location>
</feature>
<keyword evidence="15" id="KW-1185">Reference proteome</keyword>
<feature type="transmembrane region" description="Helical" evidence="13">
    <location>
        <begin position="679"/>
        <end position="696"/>
    </location>
</feature>
<evidence type="ECO:0000256" key="13">
    <source>
        <dbReference type="SAM" id="Phobius"/>
    </source>
</evidence>
<evidence type="ECO:0000256" key="5">
    <source>
        <dbReference type="ARBA" id="ARBA00022676"/>
    </source>
</evidence>
<proteinExistence type="inferred from homology"/>
<dbReference type="InterPro" id="IPR004856">
    <property type="entry name" value="Glyco_trans_ALG6/ALG8"/>
</dbReference>
<keyword evidence="10 13" id="KW-0472">Membrane</keyword>
<feature type="transmembrane region" description="Helical" evidence="13">
    <location>
        <begin position="736"/>
        <end position="755"/>
    </location>
</feature>
<feature type="region of interest" description="Disordered" evidence="12">
    <location>
        <begin position="184"/>
        <end position="210"/>
    </location>
</feature>
<evidence type="ECO:0000256" key="11">
    <source>
        <dbReference type="ARBA" id="ARBA00032921"/>
    </source>
</evidence>
<comment type="pathway">
    <text evidence="2">Protein modification; protein glycosylation.</text>
</comment>
<comment type="subcellular location">
    <subcellularLocation>
        <location evidence="1">Endoplasmic reticulum membrane</location>
        <topology evidence="1">Multi-pass membrane protein</topology>
    </subcellularLocation>
</comment>
<feature type="transmembrane region" description="Helical" evidence="13">
    <location>
        <begin position="608"/>
        <end position="628"/>
    </location>
</feature>
<comment type="similarity">
    <text evidence="3">Belongs to the ALG6/ALG8 glucosyltransferase family.</text>
</comment>
<sequence>MDELSALPPEGALLWSGTRRSSRGLSRYSTQSPAITVTSTARAVSPLGMSPNTDVNHLLLLPESNNNDDSIPVILAPTPRRHLIESSVSHHWLNTPPETPISPNYSSQSFLKPANSQNGLPQETQEQGGGFIFPSSSSSSLRDGVRIGPVPAGAVRRRVSTSRRQSLNNALLELNTANLEAHTAASSAGLAPSPSTTTRNVRIRTTSSSSYLRPNGTGRSMVLSHAAHNGVQEYQGPGEPAMGRRWIRWMHKRGMKQWVLPGIVMGAVLFKWALALGPYSGQATPPMYGDYEAQRHWMEITLHLPFSRWYSYDLQYWGLDYPPLTAYVSWVCGYIANVLNPSWVALDSSRGIESTASKVFMRFTVLAFDTLIYVPSILLFASTWQGSRSKRTQELAVLTLIMQPALLLIDFGHFQYNSVMLGFTLLALNFFAMEWDLWGAFFFVLSLGFKQMALYYAPAIGSYLIAKCLYLGPTDGTRLFIRLALVTSITFAVLFLPWLPPFAPITGTRSILQPIIRIFPFARGLFEDKVANFWCASNVVFRWKKWASQALLMKMSTLLTALGFLPAVVSIIRCGLRMTKADATSKEQEKENQSKDESQKMEVEPTPFLALLPYALLTSSMSFFLFSFQVHEKTILLPLLPITLLLSGAPIDSAAYSWGTLVNNVGVFSMWPLLKKDGLAVQYLAMLVIWNRLIGYNPFKTPQTFVQLLSLGVYGAAIALHLVEMVVAPPSRYPDIYPVLNVLISTPVFLLAWLWSIKCGVEVGWAVSGVKKHSSKARTVGNTGHEFWSVEETTLFSTLMSSLLPTVARSSAAPQLRLIVVRSYATETVTSSSSPSSSGELPPLPHSNKTKPRLYPRPRPAVSHQHNPAGLFPKLPPSFGKNQLLPVSNNTRALLESIVAGFDAPIRYAFAYGSGVFEQDGYTLPGVTADASPSSAPQAAAISMSKGQTEPPMLDFMFAVTHPSHFHSINMHQHPSHYPLHARLLGSSYISRVQEIGPGVWFNAYVPMNGVTIKYGVTTVDNLCSDLLNWRSLYLAGRMHKPLRIIKDDARVRLTQQVNLTSALRAALLTLPEEFSETELFERIAGISYAGDPRMLLPAENRGKVANIVKKQGPQFKELYHRLVVGLPGVHWPGHADLSGASGSTRIQQDVSPRARSAHLKKLPSNLLKGVKDNYARRLGIQLEADESAYWVQLANDDKLLQSVLAEEMARIVRYPATVQSLKGLASVGVGKSLRYSVAKIGKWWNGS</sequence>
<organism evidence="14 15">
    <name type="scientific">Agrocybe pediades</name>
    <dbReference type="NCBI Taxonomy" id="84607"/>
    <lineage>
        <taxon>Eukaryota</taxon>
        <taxon>Fungi</taxon>
        <taxon>Dikarya</taxon>
        <taxon>Basidiomycota</taxon>
        <taxon>Agaricomycotina</taxon>
        <taxon>Agaricomycetes</taxon>
        <taxon>Agaricomycetidae</taxon>
        <taxon>Agaricales</taxon>
        <taxon>Agaricineae</taxon>
        <taxon>Strophariaceae</taxon>
        <taxon>Agrocybe</taxon>
    </lineage>
</organism>
<dbReference type="EC" id="2.4.1.267" evidence="4"/>
<dbReference type="AlphaFoldDB" id="A0A8H4QUT7"/>
<feature type="compositionally biased region" description="Polar residues" evidence="12">
    <location>
        <begin position="199"/>
        <end position="210"/>
    </location>
</feature>